<dbReference type="AlphaFoldDB" id="A0A6G0ZMH2"/>
<keyword evidence="2" id="KW-1185">Reference proteome</keyword>
<reference evidence="1 2" key="1">
    <citation type="submission" date="2019-08" db="EMBL/GenBank/DDBJ databases">
        <title>Whole genome of Aphis craccivora.</title>
        <authorList>
            <person name="Voronova N.V."/>
            <person name="Shulinski R.S."/>
            <person name="Bandarenka Y.V."/>
            <person name="Zhorov D.G."/>
            <person name="Warner D."/>
        </authorList>
    </citation>
    <scope>NUCLEOTIDE SEQUENCE [LARGE SCALE GENOMIC DNA]</scope>
    <source>
        <strain evidence="1">180601</strain>
        <tissue evidence="1">Whole Body</tissue>
    </source>
</reference>
<comment type="caution">
    <text evidence="1">The sequence shown here is derived from an EMBL/GenBank/DDBJ whole genome shotgun (WGS) entry which is preliminary data.</text>
</comment>
<accession>A0A6G0ZMH2</accession>
<proteinExistence type="predicted"/>
<dbReference type="EMBL" id="VUJU01000182">
    <property type="protein sequence ID" value="KAF0772383.1"/>
    <property type="molecule type" value="Genomic_DNA"/>
</dbReference>
<sequence>MSCLFKLHQKSESVGSIAFIYLFQSIHKLTKFKLKKFNNTTRSADQFVNYINELENIFISEFPIISVKNNVGKELRNVVNNVPFDRPCSEFDTDFLKNLYIRMRIFHALKTLNKNVLFAPRRHR</sequence>
<evidence type="ECO:0000313" key="1">
    <source>
        <dbReference type="EMBL" id="KAF0772383.1"/>
    </source>
</evidence>
<dbReference type="OrthoDB" id="6778765at2759"/>
<name>A0A6G0ZMH2_APHCR</name>
<protein>
    <submittedName>
        <fullName evidence="1">THAP-type domain-containing protein</fullName>
    </submittedName>
</protein>
<gene>
    <name evidence="1" type="ORF">FWK35_00002450</name>
</gene>
<evidence type="ECO:0000313" key="2">
    <source>
        <dbReference type="Proteomes" id="UP000478052"/>
    </source>
</evidence>
<dbReference type="Proteomes" id="UP000478052">
    <property type="component" value="Unassembled WGS sequence"/>
</dbReference>
<organism evidence="1 2">
    <name type="scientific">Aphis craccivora</name>
    <name type="common">Cowpea aphid</name>
    <dbReference type="NCBI Taxonomy" id="307492"/>
    <lineage>
        <taxon>Eukaryota</taxon>
        <taxon>Metazoa</taxon>
        <taxon>Ecdysozoa</taxon>
        <taxon>Arthropoda</taxon>
        <taxon>Hexapoda</taxon>
        <taxon>Insecta</taxon>
        <taxon>Pterygota</taxon>
        <taxon>Neoptera</taxon>
        <taxon>Paraneoptera</taxon>
        <taxon>Hemiptera</taxon>
        <taxon>Sternorrhyncha</taxon>
        <taxon>Aphidomorpha</taxon>
        <taxon>Aphidoidea</taxon>
        <taxon>Aphididae</taxon>
        <taxon>Aphidini</taxon>
        <taxon>Aphis</taxon>
        <taxon>Aphis</taxon>
    </lineage>
</organism>